<dbReference type="RefSeq" id="WP_378245875.1">
    <property type="nucleotide sequence ID" value="NZ_JBHSKF010000003.1"/>
</dbReference>
<keyword evidence="5" id="KW-1185">Reference proteome</keyword>
<evidence type="ECO:0000256" key="2">
    <source>
        <dbReference type="SAM" id="SignalP"/>
    </source>
</evidence>
<reference evidence="5" key="1">
    <citation type="journal article" date="2019" name="Int. J. Syst. Evol. Microbiol.">
        <title>The Global Catalogue of Microorganisms (GCM) 10K type strain sequencing project: providing services to taxonomists for standard genome sequencing and annotation.</title>
        <authorList>
            <consortium name="The Broad Institute Genomics Platform"/>
            <consortium name="The Broad Institute Genome Sequencing Center for Infectious Disease"/>
            <person name="Wu L."/>
            <person name="Ma J."/>
        </authorList>
    </citation>
    <scope>NUCLEOTIDE SEQUENCE [LARGE SCALE GENOMIC DNA]</scope>
    <source>
        <strain evidence="5">CCUG 59778</strain>
    </source>
</reference>
<evidence type="ECO:0000256" key="1">
    <source>
        <dbReference type="SAM" id="Phobius"/>
    </source>
</evidence>
<feature type="chain" id="PRO_5046242261" evidence="2">
    <location>
        <begin position="22"/>
        <end position="486"/>
    </location>
</feature>
<dbReference type="InterPro" id="IPR041033">
    <property type="entry name" value="SpaA_PFL_dom_1"/>
</dbReference>
<evidence type="ECO:0000259" key="3">
    <source>
        <dbReference type="Pfam" id="PF17802"/>
    </source>
</evidence>
<evidence type="ECO:0000313" key="5">
    <source>
        <dbReference type="Proteomes" id="UP001596157"/>
    </source>
</evidence>
<dbReference type="Pfam" id="PF17802">
    <property type="entry name" value="SpaA"/>
    <property type="match status" value="1"/>
</dbReference>
<sequence length="486" mass="50258">MARTPIGARLAAALTSAAVIACVTTVVTAPAAAAAVKEGLGHRTTPAQPYRGNQDAYDWLGSYVVNGEQVWCVQYAHTAPDSDEQYRPGEQLKTKWGTALPADVAADISYLLLRYTTTESRDEAAALAHLLHTWTASPQNAGQLDPSNGFREIAYDAPFHLSKLPAGARKAVDDLKADAAANRGPWTAAVTAPTAPQVIGTPDTWTVDVRNARDRGVADVEITVTLTDATVDGETTATVSTGADGTPAALEVTPTGPDPKVSVSLLSPAERPVVRQAVQVDIQRVVSTGGEKELTASKAVTAVTPPGGVAVAKVDKKTGKAIKGVSLRLTGADKTSPALDQDGEPLVGPDDKPVVLVTGEDGTAEVDNLRTPQEVCVVEVAAPPGYDDAFDPDNPPSACGVVEPGDTVTLKLANVPNKPTVPRTIPAGDEPAAAALTSGDGGPSTGLLTGIGALAALLVAALGLLVHQARRRREVVSRGMQRDWGY</sequence>
<feature type="domain" description="SpaA-like prealbumin fold" evidence="3">
    <location>
        <begin position="308"/>
        <end position="387"/>
    </location>
</feature>
<dbReference type="Gene3D" id="2.60.40.10">
    <property type="entry name" value="Immunoglobulins"/>
    <property type="match status" value="1"/>
</dbReference>
<feature type="transmembrane region" description="Helical" evidence="1">
    <location>
        <begin position="446"/>
        <end position="466"/>
    </location>
</feature>
<organism evidence="4 5">
    <name type="scientific">Actinokineospora guangxiensis</name>
    <dbReference type="NCBI Taxonomy" id="1490288"/>
    <lineage>
        <taxon>Bacteria</taxon>
        <taxon>Bacillati</taxon>
        <taxon>Actinomycetota</taxon>
        <taxon>Actinomycetes</taxon>
        <taxon>Pseudonocardiales</taxon>
        <taxon>Pseudonocardiaceae</taxon>
        <taxon>Actinokineospora</taxon>
    </lineage>
</organism>
<dbReference type="Proteomes" id="UP001596157">
    <property type="component" value="Unassembled WGS sequence"/>
</dbReference>
<keyword evidence="2" id="KW-0732">Signal</keyword>
<protein>
    <submittedName>
        <fullName evidence="4">Collagen binding domain-containing protein</fullName>
    </submittedName>
</protein>
<keyword evidence="1" id="KW-1133">Transmembrane helix</keyword>
<feature type="signal peptide" evidence="2">
    <location>
        <begin position="1"/>
        <end position="21"/>
    </location>
</feature>
<evidence type="ECO:0000313" key="4">
    <source>
        <dbReference type="EMBL" id="MFC5287188.1"/>
    </source>
</evidence>
<accession>A0ABW0ELK6</accession>
<dbReference type="EMBL" id="JBHSKF010000003">
    <property type="protein sequence ID" value="MFC5287188.1"/>
    <property type="molecule type" value="Genomic_DNA"/>
</dbReference>
<gene>
    <name evidence="4" type="ORF">ACFPM7_09025</name>
</gene>
<dbReference type="InterPro" id="IPR013783">
    <property type="entry name" value="Ig-like_fold"/>
</dbReference>
<proteinExistence type="predicted"/>
<name>A0ABW0ELK6_9PSEU</name>
<keyword evidence="1" id="KW-0812">Transmembrane</keyword>
<dbReference type="PROSITE" id="PS51257">
    <property type="entry name" value="PROKAR_LIPOPROTEIN"/>
    <property type="match status" value="1"/>
</dbReference>
<keyword evidence="1" id="KW-0472">Membrane</keyword>
<comment type="caution">
    <text evidence="4">The sequence shown here is derived from an EMBL/GenBank/DDBJ whole genome shotgun (WGS) entry which is preliminary data.</text>
</comment>
<keyword evidence="4" id="KW-0176">Collagen</keyword>